<dbReference type="AlphaFoldDB" id="A0A8H6XJE0"/>
<dbReference type="Proteomes" id="UP000623467">
    <property type="component" value="Unassembled WGS sequence"/>
</dbReference>
<proteinExistence type="predicted"/>
<dbReference type="OrthoDB" id="2745898at2759"/>
<comment type="caution">
    <text evidence="1">The sequence shown here is derived from an EMBL/GenBank/DDBJ whole genome shotgun (WGS) entry which is preliminary data.</text>
</comment>
<reference evidence="1" key="1">
    <citation type="submission" date="2020-05" db="EMBL/GenBank/DDBJ databases">
        <title>Mycena genomes resolve the evolution of fungal bioluminescence.</title>
        <authorList>
            <person name="Tsai I.J."/>
        </authorList>
    </citation>
    <scope>NUCLEOTIDE SEQUENCE</scope>
    <source>
        <strain evidence="1">160909Yilan</strain>
    </source>
</reference>
<sequence length="386" mass="42703">MRSGPGERSDLLRTASMVALPQELVDTIVNNLDDKASWKSCSLAAKAFVPPSQRLLFEEMTFPTEAELLGMLSELFSESPHLAGFIRWVTIETSRTLAVCSVLESLLRTLLRGQIQRLSVRGNLDRIPLTLRQAILELIYQPSVQTLDLVTFGDCPSSLLAIALASCRKVSFVCQGISVDSSGAGPVEDAPGALVNCAVEELEATVWGSSRDSLQQSGIFRNLGRLWRLEIHLRDLMAIRSACCATLTHLTLYDIGTSTSRQFPHLEALRFLTLWSKISRFAEELALIAKSLSTAVPLLEILTIVASAKFPYPPPFTNEIPRPEIDAGLATLLRLKEVNFTLLDGYGGPMEPARYRECFERVLPQALQANLLTFTFTGELQQNFFE</sequence>
<accession>A0A8H6XJE0</accession>
<organism evidence="1 2">
    <name type="scientific">Mycena sanguinolenta</name>
    <dbReference type="NCBI Taxonomy" id="230812"/>
    <lineage>
        <taxon>Eukaryota</taxon>
        <taxon>Fungi</taxon>
        <taxon>Dikarya</taxon>
        <taxon>Basidiomycota</taxon>
        <taxon>Agaricomycotina</taxon>
        <taxon>Agaricomycetes</taxon>
        <taxon>Agaricomycetidae</taxon>
        <taxon>Agaricales</taxon>
        <taxon>Marasmiineae</taxon>
        <taxon>Mycenaceae</taxon>
        <taxon>Mycena</taxon>
    </lineage>
</organism>
<protein>
    <recommendedName>
        <fullName evidence="3">F-box domain-containing protein</fullName>
    </recommendedName>
</protein>
<evidence type="ECO:0008006" key="3">
    <source>
        <dbReference type="Google" id="ProtNLM"/>
    </source>
</evidence>
<keyword evidence="2" id="KW-1185">Reference proteome</keyword>
<evidence type="ECO:0000313" key="1">
    <source>
        <dbReference type="EMBL" id="KAF7341744.1"/>
    </source>
</evidence>
<name>A0A8H6XJE0_9AGAR</name>
<evidence type="ECO:0000313" key="2">
    <source>
        <dbReference type="Proteomes" id="UP000623467"/>
    </source>
</evidence>
<gene>
    <name evidence="1" type="ORF">MSAN_02073200</name>
</gene>
<dbReference type="EMBL" id="JACAZH010000027">
    <property type="protein sequence ID" value="KAF7341744.1"/>
    <property type="molecule type" value="Genomic_DNA"/>
</dbReference>